<comment type="caution">
    <text evidence="2">The sequence shown here is derived from an EMBL/GenBank/DDBJ whole genome shotgun (WGS) entry which is preliminary data.</text>
</comment>
<dbReference type="InterPro" id="IPR004929">
    <property type="entry name" value="I-spanin"/>
</dbReference>
<feature type="coiled-coil region" evidence="1">
    <location>
        <begin position="40"/>
        <end position="67"/>
    </location>
</feature>
<dbReference type="RefSeq" id="WP_162270912.1">
    <property type="nucleotide sequence ID" value="NZ_LXEX01000050.1"/>
</dbReference>
<name>A0AA91EHP1_9GAMM</name>
<reference evidence="2 3" key="1">
    <citation type="submission" date="2016-04" db="EMBL/GenBank/DDBJ databases">
        <title>ATOL: Assembling a taxonomically balanced genome-scale reconstruction of the evolutionary history of the Enterobacteriaceae.</title>
        <authorList>
            <person name="Plunkett G.III."/>
            <person name="Neeno-Eckwall E.C."/>
            <person name="Glasner J.D."/>
            <person name="Perna N.T."/>
        </authorList>
    </citation>
    <scope>NUCLEOTIDE SEQUENCE [LARGE SCALE GENOMIC DNA]</scope>
    <source>
        <strain evidence="2 3">ATCC 12841</strain>
    </source>
</reference>
<dbReference type="AlphaFoldDB" id="A0AA91EHP1"/>
<organism evidence="2 3">
    <name type="scientific">Obesumbacterium proteus ATCC 12841</name>
    <dbReference type="NCBI Taxonomy" id="1354268"/>
    <lineage>
        <taxon>Bacteria</taxon>
        <taxon>Pseudomonadati</taxon>
        <taxon>Pseudomonadota</taxon>
        <taxon>Gammaproteobacteria</taxon>
        <taxon>Enterobacterales</taxon>
        <taxon>Hafniaceae</taxon>
        <taxon>Obesumbacterium</taxon>
    </lineage>
</organism>
<dbReference type="Pfam" id="PF03245">
    <property type="entry name" value="Phage_lysis"/>
    <property type="match status" value="1"/>
</dbReference>
<evidence type="ECO:0000313" key="2">
    <source>
        <dbReference type="EMBL" id="OAT57981.1"/>
    </source>
</evidence>
<proteinExistence type="predicted"/>
<keyword evidence="1" id="KW-0175">Coiled coil</keyword>
<keyword evidence="3" id="KW-1185">Reference proteome</keyword>
<protein>
    <submittedName>
        <fullName evidence="2">Defective peptidase</fullName>
    </submittedName>
</protein>
<dbReference type="Proteomes" id="UP000078431">
    <property type="component" value="Unassembled WGS sequence"/>
</dbReference>
<evidence type="ECO:0000256" key="1">
    <source>
        <dbReference type="SAM" id="Coils"/>
    </source>
</evidence>
<evidence type="ECO:0000313" key="3">
    <source>
        <dbReference type="Proteomes" id="UP000078431"/>
    </source>
</evidence>
<dbReference type="GO" id="GO:0044659">
    <property type="term" value="P:viral release from host cell by cytolysis"/>
    <property type="evidence" value="ECO:0007669"/>
    <property type="project" value="InterPro"/>
</dbReference>
<gene>
    <name evidence="2" type="ORF">M993_03307</name>
</gene>
<dbReference type="EMBL" id="LXEX01000050">
    <property type="protein sequence ID" value="OAT57981.1"/>
    <property type="molecule type" value="Genomic_DNA"/>
</dbReference>
<sequence length="129" mass="14617">MTNRLQAINVELKEITQVAQQQKVALGNIQRQRMQASELDDKVTLELNHAKNEIEQLRADLGNNIKRLHVNARCPTLPNATSATGEPDAAGARLNDSAERDYLSLRERIKMTNIMVEGLQNYIRHQCLK</sequence>
<accession>A0AA91EHP1</accession>